<organism evidence="2 3">
    <name type="scientific">Bacteroides fragilis</name>
    <dbReference type="NCBI Taxonomy" id="817"/>
    <lineage>
        <taxon>Bacteria</taxon>
        <taxon>Pseudomonadati</taxon>
        <taxon>Bacteroidota</taxon>
        <taxon>Bacteroidia</taxon>
        <taxon>Bacteroidales</taxon>
        <taxon>Bacteroidaceae</taxon>
        <taxon>Bacteroides</taxon>
    </lineage>
</organism>
<comment type="caution">
    <text evidence="2">The sequence shown here is derived from an EMBL/GenBank/DDBJ whole genome shotgun (WGS) entry which is preliminary data.</text>
</comment>
<dbReference type="InterPro" id="IPR046914">
    <property type="entry name" value="ABC-3C_CTD6"/>
</dbReference>
<evidence type="ECO:0000259" key="1">
    <source>
        <dbReference type="Pfam" id="PF20282"/>
    </source>
</evidence>
<sequence>MHTDLKPINKDASNHVLTNLEKLEKKTAEERLKFMDEDRYEEMITKWAYFCLKEDSNKKYEDVFRYGGSGDGGIDVIAFYDFKNQICDIYQCKHYKDSIGYSDINKELCKFLYNTFIDYIPFPKTYYLVAPQNITGPLGSLFNDHEKLRNRLWEDWEKSIKKKLAVNITNDENDKFKKHVDTFDLSIIKPLSPDKIIEGLRKEYWLYFQYLGIDRTLIPRIHAAPPSTVADYESTYINHLVDAYSDANKSSITQINLNDENMAMYKAHFTASREQFYLAESAAMIGKEICSGGNDEYSEIKDNIEEHVIDEYYSQYHTDGFEKVKAVTKSASQYQVEEMNSVKPIISSRVLKGMCFQLSNENKLIWVKKKIK</sequence>
<dbReference type="EMBL" id="VWEQ01000100">
    <property type="protein sequence ID" value="KAA4745803.1"/>
    <property type="molecule type" value="Genomic_DNA"/>
</dbReference>
<dbReference type="InterPro" id="IPR011335">
    <property type="entry name" value="Restrct_endonuc-II-like"/>
</dbReference>
<accession>A0A642EQU6</accession>
<reference evidence="2 3" key="1">
    <citation type="journal article" date="2019" name="Nat. Med.">
        <title>A library of human gut bacterial isolates paired with longitudinal multiomics data enables mechanistic microbiome research.</title>
        <authorList>
            <person name="Poyet M."/>
            <person name="Groussin M."/>
            <person name="Gibbons S.M."/>
            <person name="Avila-Pacheco J."/>
            <person name="Jiang X."/>
            <person name="Kearney S.M."/>
            <person name="Perrotta A.R."/>
            <person name="Berdy B."/>
            <person name="Zhao S."/>
            <person name="Lieberman T.D."/>
            <person name="Swanson P.K."/>
            <person name="Smith M."/>
            <person name="Roesemann S."/>
            <person name="Alexander J.E."/>
            <person name="Rich S.A."/>
            <person name="Livny J."/>
            <person name="Vlamakis H."/>
            <person name="Clish C."/>
            <person name="Bullock K."/>
            <person name="Deik A."/>
            <person name="Scott J."/>
            <person name="Pierce K.A."/>
            <person name="Xavier R.J."/>
            <person name="Alm E.J."/>
        </authorList>
    </citation>
    <scope>NUCLEOTIDE SEQUENCE [LARGE SCALE GENOMIC DNA]</scope>
    <source>
        <strain evidence="2 3">BIOML-A106</strain>
    </source>
</reference>
<dbReference type="GO" id="GO:0003676">
    <property type="term" value="F:nucleic acid binding"/>
    <property type="evidence" value="ECO:0007669"/>
    <property type="project" value="InterPro"/>
</dbReference>
<evidence type="ECO:0000313" key="2">
    <source>
        <dbReference type="EMBL" id="KAA4745803.1"/>
    </source>
</evidence>
<name>A0A642EQU6_BACFG</name>
<keyword evidence="2" id="KW-0255">Endonuclease</keyword>
<dbReference type="InterPro" id="IPR011856">
    <property type="entry name" value="tRNA_endonuc-like_dom_sf"/>
</dbReference>
<dbReference type="Proteomes" id="UP000479773">
    <property type="component" value="Unassembled WGS sequence"/>
</dbReference>
<feature type="domain" description="ABC-three component systems C-terminal" evidence="1">
    <location>
        <begin position="233"/>
        <end position="366"/>
    </location>
</feature>
<dbReference type="Gene3D" id="3.40.1350.10">
    <property type="match status" value="1"/>
</dbReference>
<keyword evidence="2" id="KW-0540">Nuclease</keyword>
<evidence type="ECO:0000313" key="3">
    <source>
        <dbReference type="Proteomes" id="UP000479773"/>
    </source>
</evidence>
<dbReference type="AlphaFoldDB" id="A0A642EQU6"/>
<dbReference type="RefSeq" id="WP_032561018.1">
    <property type="nucleotide sequence ID" value="NZ_JAFKPR010000005.1"/>
</dbReference>
<proteinExistence type="predicted"/>
<dbReference type="Pfam" id="PF20282">
    <property type="entry name" value="CTD6"/>
    <property type="match status" value="1"/>
</dbReference>
<gene>
    <name evidence="2" type="ORF">F3B44_24740</name>
</gene>
<dbReference type="SUPFAM" id="SSF52980">
    <property type="entry name" value="Restriction endonuclease-like"/>
    <property type="match status" value="1"/>
</dbReference>
<dbReference type="GO" id="GO:0004519">
    <property type="term" value="F:endonuclease activity"/>
    <property type="evidence" value="ECO:0007669"/>
    <property type="project" value="UniProtKB-KW"/>
</dbReference>
<keyword evidence="2" id="KW-0378">Hydrolase</keyword>
<protein>
    <submittedName>
        <fullName evidence="2">Restriction endonuclease</fullName>
    </submittedName>
</protein>